<keyword evidence="3 5" id="KW-0732">Signal</keyword>
<evidence type="ECO:0000259" key="6">
    <source>
        <dbReference type="Pfam" id="PF13458"/>
    </source>
</evidence>
<dbReference type="RefSeq" id="WP_349296871.1">
    <property type="nucleotide sequence ID" value="NZ_JBEDNQ010000002.1"/>
</dbReference>
<accession>A0ABV1K5P0</accession>
<keyword evidence="4" id="KW-0029">Amino-acid transport</keyword>
<keyword evidence="2" id="KW-0813">Transport</keyword>
<evidence type="ECO:0000256" key="4">
    <source>
        <dbReference type="ARBA" id="ARBA00022970"/>
    </source>
</evidence>
<keyword evidence="8" id="KW-1185">Reference proteome</keyword>
<dbReference type="Pfam" id="PF13458">
    <property type="entry name" value="Peripla_BP_6"/>
    <property type="match status" value="1"/>
</dbReference>
<dbReference type="Proteomes" id="UP001494902">
    <property type="component" value="Unassembled WGS sequence"/>
</dbReference>
<comment type="similarity">
    <text evidence="1">Belongs to the leucine-binding protein family.</text>
</comment>
<feature type="domain" description="Leucine-binding protein" evidence="6">
    <location>
        <begin position="33"/>
        <end position="374"/>
    </location>
</feature>
<dbReference type="InterPro" id="IPR028082">
    <property type="entry name" value="Peripla_BP_I"/>
</dbReference>
<dbReference type="PROSITE" id="PS51257">
    <property type="entry name" value="PROKAR_LIPOPROTEIN"/>
    <property type="match status" value="1"/>
</dbReference>
<gene>
    <name evidence="7" type="ORF">WIS52_04775</name>
</gene>
<dbReference type="InterPro" id="IPR000709">
    <property type="entry name" value="Leu_Ile_Val-bd"/>
</dbReference>
<evidence type="ECO:0000256" key="2">
    <source>
        <dbReference type="ARBA" id="ARBA00022448"/>
    </source>
</evidence>
<feature type="signal peptide" evidence="5">
    <location>
        <begin position="1"/>
        <end position="22"/>
    </location>
</feature>
<sequence>MRKVWLASAALLVFGVAGCGSAGGGSNAADDVIRIGFIAPTQGAFGEIGENLVDGARIAVDQANAAGGIDGRQLELVVTDEGTSPQTATQAARDLVGDGVELVGGMFSSANCGAVAPIIEQSPAVLITGSCASNEQTGAFTGQAPFTRTFGVAARDRSTADAVAEVIGQRFPQVRTFDVLGFDYKWGRETWDGFRDGLDGGAGITVNREQWLPLNTTDFRAQVSAMSRGLAGERDGRGVFLSTYGAGTAGFIQQAESFDLPQQIAVLANAGEYYNVARSLNGRAPDMWNAYDYNYAAFDTPVNQEFVEAYGAMHDGARPVGWTYQGYLVGLAYTAALQEAGTDDPEQVRTALEGVTFDGPSGPVTIGAESHQADIPTVVSHTVGAPDQPDGIDVVETIVVPYGGR</sequence>
<dbReference type="InterPro" id="IPR028081">
    <property type="entry name" value="Leu-bd"/>
</dbReference>
<proteinExistence type="inferred from homology"/>
<dbReference type="EMBL" id="JBEDNQ010000002">
    <property type="protein sequence ID" value="MEQ3549775.1"/>
    <property type="molecule type" value="Genomic_DNA"/>
</dbReference>
<feature type="chain" id="PRO_5045728293" evidence="5">
    <location>
        <begin position="23"/>
        <end position="405"/>
    </location>
</feature>
<dbReference type="SUPFAM" id="SSF53822">
    <property type="entry name" value="Periplasmic binding protein-like I"/>
    <property type="match status" value="1"/>
</dbReference>
<evidence type="ECO:0000256" key="5">
    <source>
        <dbReference type="SAM" id="SignalP"/>
    </source>
</evidence>
<dbReference type="Gene3D" id="3.40.50.2300">
    <property type="match status" value="2"/>
</dbReference>
<evidence type="ECO:0000313" key="7">
    <source>
        <dbReference type="EMBL" id="MEQ3549775.1"/>
    </source>
</evidence>
<name>A0ABV1K5P0_9PSEU</name>
<comment type="caution">
    <text evidence="7">The sequence shown here is derived from an EMBL/GenBank/DDBJ whole genome shotgun (WGS) entry which is preliminary data.</text>
</comment>
<dbReference type="PANTHER" id="PTHR30483:SF6">
    <property type="entry name" value="PERIPLASMIC BINDING PROTEIN OF ABC TRANSPORTER FOR NATURAL AMINO ACIDS"/>
    <property type="match status" value="1"/>
</dbReference>
<organism evidence="7 8">
    <name type="scientific">Pseudonocardia nematodicida</name>
    <dbReference type="NCBI Taxonomy" id="1206997"/>
    <lineage>
        <taxon>Bacteria</taxon>
        <taxon>Bacillati</taxon>
        <taxon>Actinomycetota</taxon>
        <taxon>Actinomycetes</taxon>
        <taxon>Pseudonocardiales</taxon>
        <taxon>Pseudonocardiaceae</taxon>
        <taxon>Pseudonocardia</taxon>
    </lineage>
</organism>
<dbReference type="PANTHER" id="PTHR30483">
    <property type="entry name" value="LEUCINE-SPECIFIC-BINDING PROTEIN"/>
    <property type="match status" value="1"/>
</dbReference>
<dbReference type="PRINTS" id="PR00337">
    <property type="entry name" value="LEUILEVALBP"/>
</dbReference>
<dbReference type="InterPro" id="IPR051010">
    <property type="entry name" value="BCAA_transport"/>
</dbReference>
<protein>
    <submittedName>
        <fullName evidence="7">ABC transporter substrate-binding protein</fullName>
    </submittedName>
</protein>
<evidence type="ECO:0000256" key="1">
    <source>
        <dbReference type="ARBA" id="ARBA00010062"/>
    </source>
</evidence>
<evidence type="ECO:0000256" key="3">
    <source>
        <dbReference type="ARBA" id="ARBA00022729"/>
    </source>
</evidence>
<evidence type="ECO:0000313" key="8">
    <source>
        <dbReference type="Proteomes" id="UP001494902"/>
    </source>
</evidence>
<reference evidence="7 8" key="1">
    <citation type="submission" date="2024-03" db="EMBL/GenBank/DDBJ databases">
        <title>Draft genome sequence of Pseudonocardia nematodicida JCM 31783.</title>
        <authorList>
            <person name="Butdee W."/>
            <person name="Duangmal K."/>
        </authorList>
    </citation>
    <scope>NUCLEOTIDE SEQUENCE [LARGE SCALE GENOMIC DNA]</scope>
    <source>
        <strain evidence="7 8">JCM 31783</strain>
    </source>
</reference>